<reference evidence="2 3" key="1">
    <citation type="submission" date="2020-04" db="EMBL/GenBank/DDBJ databases">
        <title>Perkinsus olseni comparative genomics.</title>
        <authorList>
            <person name="Bogema D.R."/>
        </authorList>
    </citation>
    <scope>NUCLEOTIDE SEQUENCE [LARGE SCALE GENOMIC DNA]</scope>
    <source>
        <strain evidence="2">00978-12</strain>
    </source>
</reference>
<proteinExistence type="predicted"/>
<evidence type="ECO:0000313" key="2">
    <source>
        <dbReference type="EMBL" id="KAF4696885.1"/>
    </source>
</evidence>
<evidence type="ECO:0000256" key="1">
    <source>
        <dbReference type="SAM" id="SignalP"/>
    </source>
</evidence>
<dbReference type="OrthoDB" id="10313999at2759"/>
<evidence type="ECO:0000313" key="3">
    <source>
        <dbReference type="Proteomes" id="UP000541610"/>
    </source>
</evidence>
<organism evidence="2 3">
    <name type="scientific">Perkinsus olseni</name>
    <name type="common">Perkinsus atlanticus</name>
    <dbReference type="NCBI Taxonomy" id="32597"/>
    <lineage>
        <taxon>Eukaryota</taxon>
        <taxon>Sar</taxon>
        <taxon>Alveolata</taxon>
        <taxon>Perkinsozoa</taxon>
        <taxon>Perkinsea</taxon>
        <taxon>Perkinsida</taxon>
        <taxon>Perkinsidae</taxon>
        <taxon>Perkinsus</taxon>
    </lineage>
</organism>
<gene>
    <name evidence="2" type="ORF">FOZ60_014646</name>
</gene>
<feature type="signal peptide" evidence="1">
    <location>
        <begin position="1"/>
        <end position="23"/>
    </location>
</feature>
<dbReference type="EMBL" id="JABANP010000007">
    <property type="protein sequence ID" value="KAF4696885.1"/>
    <property type="molecule type" value="Genomic_DNA"/>
</dbReference>
<dbReference type="AlphaFoldDB" id="A0A7J6PL72"/>
<dbReference type="Proteomes" id="UP000541610">
    <property type="component" value="Unassembled WGS sequence"/>
</dbReference>
<sequence length="163" mass="18336">MISRRPSYLICAAFALLPLTVLSLKSQRHIGVQTDPQKGMADTPQLEYRWAKPSEGRQDYTFVAYDPKKQAIVGKLSFTVKAHINEAEMNEELVDRGVPAEMLTAMVKAIPGVKFEVSEVERKWNGVGSFQEYVFEDAGFHTGGDVCDYTLATYDIPRQENML</sequence>
<feature type="chain" id="PRO_5029512009" evidence="1">
    <location>
        <begin position="24"/>
        <end position="163"/>
    </location>
</feature>
<protein>
    <submittedName>
        <fullName evidence="2">Uncharacterized protein</fullName>
    </submittedName>
</protein>
<accession>A0A7J6PL72</accession>
<keyword evidence="1" id="KW-0732">Signal</keyword>
<name>A0A7J6PL72_PEROL</name>
<comment type="caution">
    <text evidence="2">The sequence shown here is derived from an EMBL/GenBank/DDBJ whole genome shotgun (WGS) entry which is preliminary data.</text>
</comment>